<evidence type="ECO:0000256" key="4">
    <source>
        <dbReference type="ARBA" id="ARBA00022679"/>
    </source>
</evidence>
<dbReference type="GO" id="GO:0005524">
    <property type="term" value="F:ATP binding"/>
    <property type="evidence" value="ECO:0007669"/>
    <property type="project" value="UniProtKB-KW"/>
</dbReference>
<dbReference type="InterPro" id="IPR011009">
    <property type="entry name" value="Kinase-like_dom_sf"/>
</dbReference>
<keyword evidence="14" id="KW-1185">Reference proteome</keyword>
<dbReference type="GO" id="GO:0005829">
    <property type="term" value="C:cytosol"/>
    <property type="evidence" value="ECO:0007669"/>
    <property type="project" value="TreeGrafter"/>
</dbReference>
<sequence length="340" mass="38438">MDSKSSSLKPEPEAVGAHCAPVREPPAWRLNYRIGAGACGMVFLENVHIPGMKSPELWAVKRIPRALPNFTLKRYQAEINNLQLLARHEWFVKFNSTYEDTHYMYIAMEYIPMGDMSQSFTDSYQWNESDTRVVIKQLLNGLVVMHKEGITHRDLKPENIFLYLPQNQTNVLRVKIGDFGTSKRIPPSNASTYLKTTTGTQSYMAPEAHDTSKPKTNRVDIWSLGCVLYRMLAGNLLFNDPVEVWKYALTASSLPALDNIGLSIPCVSFLYEVLQPIPEDRPSAEDCLEKAWIMGEVPELEYSIGKDLYTRLAKISHRAPNVHSFLDIVASQPVESSSVL</sequence>
<evidence type="ECO:0000256" key="7">
    <source>
        <dbReference type="ARBA" id="ARBA00022840"/>
    </source>
</evidence>
<evidence type="ECO:0000256" key="6">
    <source>
        <dbReference type="ARBA" id="ARBA00022777"/>
    </source>
</evidence>
<evidence type="ECO:0000256" key="8">
    <source>
        <dbReference type="ARBA" id="ARBA00023006"/>
    </source>
</evidence>
<protein>
    <recommendedName>
        <fullName evidence="2">non-specific serine/threonine protein kinase</fullName>
        <ecNumber evidence="2">2.7.11.1</ecNumber>
    </recommendedName>
    <alternativeName>
        <fullName evidence="9">Autophagy-related protein 1</fullName>
    </alternativeName>
</protein>
<keyword evidence="7" id="KW-0067">ATP-binding</keyword>
<keyword evidence="4" id="KW-0808">Transferase</keyword>
<dbReference type="SMART" id="SM00220">
    <property type="entry name" value="S_TKc"/>
    <property type="match status" value="1"/>
</dbReference>
<dbReference type="PANTHER" id="PTHR24348">
    <property type="entry name" value="SERINE/THREONINE-PROTEIN KINASE UNC-51-RELATED"/>
    <property type="match status" value="1"/>
</dbReference>
<dbReference type="GO" id="GO:0034045">
    <property type="term" value="C:phagophore assembly site membrane"/>
    <property type="evidence" value="ECO:0007669"/>
    <property type="project" value="UniProtKB-SubCell"/>
</dbReference>
<evidence type="ECO:0000256" key="10">
    <source>
        <dbReference type="ARBA" id="ARBA00047899"/>
    </source>
</evidence>
<dbReference type="STRING" id="42251.A0A2T6ZNK3"/>
<feature type="domain" description="Protein kinase" evidence="12">
    <location>
        <begin position="28"/>
        <end position="293"/>
    </location>
</feature>
<comment type="catalytic activity">
    <reaction evidence="10">
        <text>L-threonyl-[protein] + ATP = O-phospho-L-threonyl-[protein] + ADP + H(+)</text>
        <dbReference type="Rhea" id="RHEA:46608"/>
        <dbReference type="Rhea" id="RHEA-COMP:11060"/>
        <dbReference type="Rhea" id="RHEA-COMP:11605"/>
        <dbReference type="ChEBI" id="CHEBI:15378"/>
        <dbReference type="ChEBI" id="CHEBI:30013"/>
        <dbReference type="ChEBI" id="CHEBI:30616"/>
        <dbReference type="ChEBI" id="CHEBI:61977"/>
        <dbReference type="ChEBI" id="CHEBI:456216"/>
        <dbReference type="EC" id="2.7.11.1"/>
    </reaction>
</comment>
<dbReference type="GO" id="GO:0000045">
    <property type="term" value="P:autophagosome assembly"/>
    <property type="evidence" value="ECO:0007669"/>
    <property type="project" value="TreeGrafter"/>
</dbReference>
<reference evidence="13 14" key="1">
    <citation type="submission" date="2017-04" db="EMBL/GenBank/DDBJ databases">
        <title>Draft genome sequence of Tuber borchii Vittad., a whitish edible truffle.</title>
        <authorList>
            <consortium name="DOE Joint Genome Institute"/>
            <person name="Murat C."/>
            <person name="Kuo A."/>
            <person name="Barry K.W."/>
            <person name="Clum A."/>
            <person name="Dockter R.B."/>
            <person name="Fauchery L."/>
            <person name="Iotti M."/>
            <person name="Kohler A."/>
            <person name="Labutti K."/>
            <person name="Lindquist E.A."/>
            <person name="Lipzen A."/>
            <person name="Ohm R.A."/>
            <person name="Wang M."/>
            <person name="Grigoriev I.V."/>
            <person name="Zambonelli A."/>
            <person name="Martin F.M."/>
        </authorList>
    </citation>
    <scope>NUCLEOTIDE SEQUENCE [LARGE SCALE GENOMIC DNA]</scope>
    <source>
        <strain evidence="13 14">Tbo3840</strain>
    </source>
</reference>
<dbReference type="Pfam" id="PF00069">
    <property type="entry name" value="Pkinase"/>
    <property type="match status" value="1"/>
</dbReference>
<dbReference type="EC" id="2.7.11.1" evidence="2"/>
<dbReference type="InterPro" id="IPR045269">
    <property type="entry name" value="Atg1-like"/>
</dbReference>
<dbReference type="AlphaFoldDB" id="A0A2T6ZNK3"/>
<dbReference type="PROSITE" id="PS50011">
    <property type="entry name" value="PROTEIN_KINASE_DOM"/>
    <property type="match status" value="1"/>
</dbReference>
<organism evidence="13 14">
    <name type="scientific">Tuber borchii</name>
    <name type="common">White truffle</name>
    <dbReference type="NCBI Taxonomy" id="42251"/>
    <lineage>
        <taxon>Eukaryota</taxon>
        <taxon>Fungi</taxon>
        <taxon>Dikarya</taxon>
        <taxon>Ascomycota</taxon>
        <taxon>Pezizomycotina</taxon>
        <taxon>Pezizomycetes</taxon>
        <taxon>Pezizales</taxon>
        <taxon>Tuberaceae</taxon>
        <taxon>Tuber</taxon>
    </lineage>
</organism>
<dbReference type="InterPro" id="IPR008271">
    <property type="entry name" value="Ser/Thr_kinase_AS"/>
</dbReference>
<dbReference type="Proteomes" id="UP000244722">
    <property type="component" value="Unassembled WGS sequence"/>
</dbReference>
<accession>A0A2T6ZNK3</accession>
<keyword evidence="6 13" id="KW-0418">Kinase</keyword>
<evidence type="ECO:0000259" key="12">
    <source>
        <dbReference type="PROSITE" id="PS50011"/>
    </source>
</evidence>
<evidence type="ECO:0000256" key="11">
    <source>
        <dbReference type="ARBA" id="ARBA00048679"/>
    </source>
</evidence>
<dbReference type="GO" id="GO:0005776">
    <property type="term" value="C:autophagosome"/>
    <property type="evidence" value="ECO:0007669"/>
    <property type="project" value="TreeGrafter"/>
</dbReference>
<dbReference type="EMBL" id="NESQ01000165">
    <property type="protein sequence ID" value="PUU77069.1"/>
    <property type="molecule type" value="Genomic_DNA"/>
</dbReference>
<keyword evidence="8" id="KW-0072">Autophagy</keyword>
<evidence type="ECO:0000313" key="13">
    <source>
        <dbReference type="EMBL" id="PUU77069.1"/>
    </source>
</evidence>
<dbReference type="GO" id="GO:0010506">
    <property type="term" value="P:regulation of autophagy"/>
    <property type="evidence" value="ECO:0007669"/>
    <property type="project" value="InterPro"/>
</dbReference>
<comment type="caution">
    <text evidence="13">The sequence shown here is derived from an EMBL/GenBank/DDBJ whole genome shotgun (WGS) entry which is preliminary data.</text>
</comment>
<dbReference type="PANTHER" id="PTHR24348:SF22">
    <property type="entry name" value="NON-SPECIFIC SERINE_THREONINE PROTEIN KINASE"/>
    <property type="match status" value="1"/>
</dbReference>
<comment type="subcellular location">
    <subcellularLocation>
        <location evidence="1">Preautophagosomal structure membrane</location>
        <topology evidence="1">Peripheral membrane protein</topology>
    </subcellularLocation>
</comment>
<dbReference type="SUPFAM" id="SSF56112">
    <property type="entry name" value="Protein kinase-like (PK-like)"/>
    <property type="match status" value="1"/>
</dbReference>
<evidence type="ECO:0000256" key="9">
    <source>
        <dbReference type="ARBA" id="ARBA00030237"/>
    </source>
</evidence>
<evidence type="ECO:0000256" key="5">
    <source>
        <dbReference type="ARBA" id="ARBA00022741"/>
    </source>
</evidence>
<proteinExistence type="predicted"/>
<comment type="catalytic activity">
    <reaction evidence="11">
        <text>L-seryl-[protein] + ATP = O-phospho-L-seryl-[protein] + ADP + H(+)</text>
        <dbReference type="Rhea" id="RHEA:17989"/>
        <dbReference type="Rhea" id="RHEA-COMP:9863"/>
        <dbReference type="Rhea" id="RHEA-COMP:11604"/>
        <dbReference type="ChEBI" id="CHEBI:15378"/>
        <dbReference type="ChEBI" id="CHEBI:29999"/>
        <dbReference type="ChEBI" id="CHEBI:30616"/>
        <dbReference type="ChEBI" id="CHEBI:83421"/>
        <dbReference type="ChEBI" id="CHEBI:456216"/>
        <dbReference type="EC" id="2.7.11.1"/>
    </reaction>
</comment>
<keyword evidence="3" id="KW-0723">Serine/threonine-protein kinase</keyword>
<dbReference type="OrthoDB" id="10252171at2759"/>
<gene>
    <name evidence="13" type="ORF">B9Z19DRAFT_988289</name>
</gene>
<evidence type="ECO:0000313" key="14">
    <source>
        <dbReference type="Proteomes" id="UP000244722"/>
    </source>
</evidence>
<dbReference type="GO" id="GO:0004674">
    <property type="term" value="F:protein serine/threonine kinase activity"/>
    <property type="evidence" value="ECO:0007669"/>
    <property type="project" value="UniProtKB-KW"/>
</dbReference>
<dbReference type="PROSITE" id="PS00108">
    <property type="entry name" value="PROTEIN_KINASE_ST"/>
    <property type="match status" value="1"/>
</dbReference>
<evidence type="ECO:0000256" key="1">
    <source>
        <dbReference type="ARBA" id="ARBA00004623"/>
    </source>
</evidence>
<evidence type="ECO:0000256" key="3">
    <source>
        <dbReference type="ARBA" id="ARBA00022527"/>
    </source>
</evidence>
<keyword evidence="5" id="KW-0547">Nucleotide-binding</keyword>
<evidence type="ECO:0000256" key="2">
    <source>
        <dbReference type="ARBA" id="ARBA00012513"/>
    </source>
</evidence>
<dbReference type="InterPro" id="IPR000719">
    <property type="entry name" value="Prot_kinase_dom"/>
</dbReference>
<dbReference type="Gene3D" id="1.10.510.10">
    <property type="entry name" value="Transferase(Phosphotransferase) domain 1"/>
    <property type="match status" value="1"/>
</dbReference>
<name>A0A2T6ZNK3_TUBBO</name>